<dbReference type="AlphaFoldDB" id="A0A438CZJ2"/>
<dbReference type="PANTHER" id="PTHR33710">
    <property type="entry name" value="BNAC02G09200D PROTEIN"/>
    <property type="match status" value="1"/>
</dbReference>
<dbReference type="EMBL" id="QGNW01001882">
    <property type="protein sequence ID" value="RVW28639.1"/>
    <property type="molecule type" value="Genomic_DNA"/>
</dbReference>
<dbReference type="SUPFAM" id="SSF56219">
    <property type="entry name" value="DNase I-like"/>
    <property type="match status" value="1"/>
</dbReference>
<dbReference type="PANTHER" id="PTHR33710:SF71">
    <property type="entry name" value="ENDONUCLEASE_EXONUCLEASE_PHOSPHATASE DOMAIN-CONTAINING PROTEIN"/>
    <property type="match status" value="1"/>
</dbReference>
<comment type="caution">
    <text evidence="2">The sequence shown here is derived from an EMBL/GenBank/DDBJ whole genome shotgun (WGS) entry which is preliminary data.</text>
</comment>
<reference evidence="2 3" key="1">
    <citation type="journal article" date="2018" name="PLoS Genet.">
        <title>Population sequencing reveals clonal diversity and ancestral inbreeding in the grapevine cultivar Chardonnay.</title>
        <authorList>
            <person name="Roach M.J."/>
            <person name="Johnson D.L."/>
            <person name="Bohlmann J."/>
            <person name="van Vuuren H.J."/>
            <person name="Jones S.J."/>
            <person name="Pretorius I.S."/>
            <person name="Schmidt S.A."/>
            <person name="Borneman A.R."/>
        </authorList>
    </citation>
    <scope>NUCLEOTIDE SEQUENCE [LARGE SCALE GENOMIC DNA]</scope>
    <source>
        <strain evidence="3">cv. Chardonnay</strain>
        <tissue evidence="2">Leaf</tissue>
    </source>
</reference>
<dbReference type="Gene3D" id="3.60.10.10">
    <property type="entry name" value="Endonuclease/exonuclease/phosphatase"/>
    <property type="match status" value="1"/>
</dbReference>
<gene>
    <name evidence="2" type="ORF">CK203_081350</name>
</gene>
<evidence type="ECO:0000313" key="2">
    <source>
        <dbReference type="EMBL" id="RVW28639.1"/>
    </source>
</evidence>
<proteinExistence type="predicted"/>
<protein>
    <recommendedName>
        <fullName evidence="4">Endonuclease/exonuclease/phosphatase domain-containing protein</fullName>
    </recommendedName>
</protein>
<dbReference type="InterPro" id="IPR036691">
    <property type="entry name" value="Endo/exonu/phosph_ase_sf"/>
</dbReference>
<evidence type="ECO:0000313" key="3">
    <source>
        <dbReference type="Proteomes" id="UP000288805"/>
    </source>
</evidence>
<organism evidence="2 3">
    <name type="scientific">Vitis vinifera</name>
    <name type="common">Grape</name>
    <dbReference type="NCBI Taxonomy" id="29760"/>
    <lineage>
        <taxon>Eukaryota</taxon>
        <taxon>Viridiplantae</taxon>
        <taxon>Streptophyta</taxon>
        <taxon>Embryophyta</taxon>
        <taxon>Tracheophyta</taxon>
        <taxon>Spermatophyta</taxon>
        <taxon>Magnoliopsida</taxon>
        <taxon>eudicotyledons</taxon>
        <taxon>Gunneridae</taxon>
        <taxon>Pentapetalae</taxon>
        <taxon>rosids</taxon>
        <taxon>Vitales</taxon>
        <taxon>Vitaceae</taxon>
        <taxon>Viteae</taxon>
        <taxon>Vitis</taxon>
    </lineage>
</organism>
<accession>A0A438CZJ2</accession>
<evidence type="ECO:0008006" key="4">
    <source>
        <dbReference type="Google" id="ProtNLM"/>
    </source>
</evidence>
<name>A0A438CZJ2_VITVI</name>
<feature type="region of interest" description="Disordered" evidence="1">
    <location>
        <begin position="332"/>
        <end position="355"/>
    </location>
</feature>
<dbReference type="Proteomes" id="UP000288805">
    <property type="component" value="Unassembled WGS sequence"/>
</dbReference>
<evidence type="ECO:0000256" key="1">
    <source>
        <dbReference type="SAM" id="MobiDB-lite"/>
    </source>
</evidence>
<sequence>MESELLVVQVEAAIELTPRRWRVTDEALMEEASRLDYGAEGELGRFEPSVGRNRAVSAFGDWSGYSWDSGDAERGNGLALVPVGEDFTSLCEEKSACHIEEGGSGEGWSSSSLARLVELVGWEEGVFSISCRFKNCVDGVVWVFTGVYGPVCSGDREEFWEELEERSKGGGLTASMRRFSEVLEDLELRDYPLRGGPFTWRGGLNNQVQSRLDRFLVTDNWDNLFNGAVQGILPRPVSDHFLVLLEGGGLKRGPSPFKFENIFGSSLETTHRRRTFRRTSGELFFRHRPYQKERLEEISNFCEGTGTKEDPRAGHAPFSGRRLHLTRRRVRAREAFSGDAPPPPASPAADQHPYLPGSPIRALHVPLLGIFVSVSPPNSLSGEVPATFSPPQSLHVPWEVFFYLSGGTTSRSEAVSLFRWCHAAI</sequence>